<keyword evidence="5" id="KW-0998">Cell outer membrane</keyword>
<dbReference type="EMBL" id="BJYT01000001">
    <property type="protein sequence ID" value="GEO08161.1"/>
    <property type="molecule type" value="Genomic_DNA"/>
</dbReference>
<feature type="domain" description="RagB/SusD" evidence="7">
    <location>
        <begin position="344"/>
        <end position="485"/>
    </location>
</feature>
<feature type="signal peptide" evidence="6">
    <location>
        <begin position="1"/>
        <end position="19"/>
    </location>
</feature>
<evidence type="ECO:0000256" key="3">
    <source>
        <dbReference type="ARBA" id="ARBA00022729"/>
    </source>
</evidence>
<dbReference type="InterPro" id="IPR033985">
    <property type="entry name" value="SusD-like_N"/>
</dbReference>
<comment type="similarity">
    <text evidence="2">Belongs to the SusD family.</text>
</comment>
<protein>
    <submittedName>
        <fullName evidence="9">Membrane protein</fullName>
    </submittedName>
</protein>
<comment type="subcellular location">
    <subcellularLocation>
        <location evidence="1">Cell outer membrane</location>
    </subcellularLocation>
</comment>
<evidence type="ECO:0000259" key="7">
    <source>
        <dbReference type="Pfam" id="PF07980"/>
    </source>
</evidence>
<dbReference type="CDD" id="cd08977">
    <property type="entry name" value="SusD"/>
    <property type="match status" value="1"/>
</dbReference>
<evidence type="ECO:0000313" key="10">
    <source>
        <dbReference type="Proteomes" id="UP000321513"/>
    </source>
</evidence>
<evidence type="ECO:0000256" key="6">
    <source>
        <dbReference type="SAM" id="SignalP"/>
    </source>
</evidence>
<evidence type="ECO:0000256" key="5">
    <source>
        <dbReference type="ARBA" id="ARBA00023237"/>
    </source>
</evidence>
<evidence type="ECO:0000256" key="2">
    <source>
        <dbReference type="ARBA" id="ARBA00006275"/>
    </source>
</evidence>
<feature type="domain" description="SusD-like N-terminal" evidence="8">
    <location>
        <begin position="90"/>
        <end position="223"/>
    </location>
</feature>
<dbReference type="AlphaFoldDB" id="A0A512B872"/>
<gene>
    <name evidence="9" type="ORF">SAE01_06570</name>
</gene>
<dbReference type="PROSITE" id="PS51257">
    <property type="entry name" value="PROKAR_LIPOPROTEIN"/>
    <property type="match status" value="1"/>
</dbReference>
<dbReference type="SUPFAM" id="SSF48452">
    <property type="entry name" value="TPR-like"/>
    <property type="match status" value="1"/>
</dbReference>
<evidence type="ECO:0000259" key="8">
    <source>
        <dbReference type="Pfam" id="PF14322"/>
    </source>
</evidence>
<evidence type="ECO:0000256" key="4">
    <source>
        <dbReference type="ARBA" id="ARBA00023136"/>
    </source>
</evidence>
<sequence length="485" mass="53984">MKKTFIFLASALLSLSCNKLVESPEAIITNAQFYKTQSDAVAAVAAVYSSLNTDAAGDFIIYGRNLNLLTSNGADDQTFSPSNTNPDVIALGTATYVAANDRVKKVWQQHYFGISRANVAIDNIPAISFDTTLRSRLLREAKFIRALLYFNVVRFWGDAPLILHDPASIKVDELKVARAPKEKVYEQIIADLTDATNLPATYGIADKGRATSGAAHALLAKVYVTRRDWQNALKEINAVTNGGYGYDLYPNYIDAFQKATKNGIEHIFSVQFETNLGAKNSQQFLSNNSFSSFNATVNPGDRPIDSTLYNLFSAEDTRRDVTFYTRLFNAATGQYVNFPFARFAKFIDFSLNPLTNQAQSGINYPVIRFADILLLKAEVLNELNNGPTTEAYAAINRVRNRAKIGNLVLGLGQSEFREAVFLERRKEFVQEGQRWFDLSRRGGTYLYDALKKYPAKIGAAVKDTLYPIPQSEIEINPLLTQNAGW</sequence>
<organism evidence="9 10">
    <name type="scientific">Segetibacter aerophilus</name>
    <dbReference type="NCBI Taxonomy" id="670293"/>
    <lineage>
        <taxon>Bacteria</taxon>
        <taxon>Pseudomonadati</taxon>
        <taxon>Bacteroidota</taxon>
        <taxon>Chitinophagia</taxon>
        <taxon>Chitinophagales</taxon>
        <taxon>Chitinophagaceae</taxon>
        <taxon>Segetibacter</taxon>
    </lineage>
</organism>
<feature type="chain" id="PRO_5021937363" evidence="6">
    <location>
        <begin position="20"/>
        <end position="485"/>
    </location>
</feature>
<dbReference type="InterPro" id="IPR011990">
    <property type="entry name" value="TPR-like_helical_dom_sf"/>
</dbReference>
<accession>A0A512B872</accession>
<name>A0A512B872_9BACT</name>
<evidence type="ECO:0000256" key="1">
    <source>
        <dbReference type="ARBA" id="ARBA00004442"/>
    </source>
</evidence>
<keyword evidence="3 6" id="KW-0732">Signal</keyword>
<proteinExistence type="inferred from homology"/>
<dbReference type="InterPro" id="IPR012944">
    <property type="entry name" value="SusD_RagB_dom"/>
</dbReference>
<comment type="caution">
    <text evidence="9">The sequence shown here is derived from an EMBL/GenBank/DDBJ whole genome shotgun (WGS) entry which is preliminary data.</text>
</comment>
<dbReference type="Pfam" id="PF14322">
    <property type="entry name" value="SusD-like_3"/>
    <property type="match status" value="1"/>
</dbReference>
<dbReference type="GO" id="GO:0009279">
    <property type="term" value="C:cell outer membrane"/>
    <property type="evidence" value="ECO:0007669"/>
    <property type="project" value="UniProtKB-SubCell"/>
</dbReference>
<dbReference type="OrthoDB" id="993981at2"/>
<dbReference type="Gene3D" id="1.25.40.390">
    <property type="match status" value="1"/>
</dbReference>
<reference evidence="9 10" key="1">
    <citation type="submission" date="2019-07" db="EMBL/GenBank/DDBJ databases">
        <title>Whole genome shotgun sequence of Segetibacter aerophilus NBRC 106135.</title>
        <authorList>
            <person name="Hosoyama A."/>
            <person name="Uohara A."/>
            <person name="Ohji S."/>
            <person name="Ichikawa N."/>
        </authorList>
    </citation>
    <scope>NUCLEOTIDE SEQUENCE [LARGE SCALE GENOMIC DNA]</scope>
    <source>
        <strain evidence="9 10">NBRC 106135</strain>
    </source>
</reference>
<keyword evidence="10" id="KW-1185">Reference proteome</keyword>
<dbReference type="Pfam" id="PF07980">
    <property type="entry name" value="SusD_RagB"/>
    <property type="match status" value="1"/>
</dbReference>
<keyword evidence="4" id="KW-0472">Membrane</keyword>
<evidence type="ECO:0000313" key="9">
    <source>
        <dbReference type="EMBL" id="GEO08161.1"/>
    </source>
</evidence>
<dbReference type="Proteomes" id="UP000321513">
    <property type="component" value="Unassembled WGS sequence"/>
</dbReference>
<dbReference type="RefSeq" id="WP_147202193.1">
    <property type="nucleotide sequence ID" value="NZ_BJYT01000001.1"/>
</dbReference>